<accession>F6FS38</accession>
<dbReference type="RefSeq" id="WP_013839526.1">
    <property type="nucleotide sequence ID" value="NC_015588.1"/>
</dbReference>
<evidence type="ECO:0000256" key="3">
    <source>
        <dbReference type="SAM" id="SignalP"/>
    </source>
</evidence>
<dbReference type="AlphaFoldDB" id="F6FS38"/>
<feature type="signal peptide" evidence="3">
    <location>
        <begin position="1"/>
        <end position="30"/>
    </location>
</feature>
<evidence type="ECO:0000256" key="2">
    <source>
        <dbReference type="ARBA" id="ARBA00022448"/>
    </source>
</evidence>
<keyword evidence="2" id="KW-0813">Transport</keyword>
<name>F6FS38_ISOV2</name>
<reference evidence="4 5" key="1">
    <citation type="submission" date="2011-05" db="EMBL/GenBank/DDBJ databases">
        <title>Complete sequence of Isoptericola variabilis 225.</title>
        <authorList>
            <consortium name="US DOE Joint Genome Institute"/>
            <person name="Lucas S."/>
            <person name="Han J."/>
            <person name="Lapidus A."/>
            <person name="Cheng J.-F."/>
            <person name="Goodwin L."/>
            <person name="Pitluck S."/>
            <person name="Peters L."/>
            <person name="Mikhailova N."/>
            <person name="Zeytun A."/>
            <person name="Han C."/>
            <person name="Tapia R."/>
            <person name="Land M."/>
            <person name="Hauser L."/>
            <person name="Kyrpides N."/>
            <person name="Ivanova N."/>
            <person name="Pagani I."/>
            <person name="Siebers A."/>
            <person name="Allgaier M."/>
            <person name="Thelen M."/>
            <person name="Hugenholtz P."/>
            <person name="Gladden J."/>
            <person name="Woyke T."/>
        </authorList>
    </citation>
    <scope>NUCLEOTIDE SEQUENCE [LARGE SCALE GENOMIC DNA]</scope>
    <source>
        <strain evidence="5">225</strain>
    </source>
</reference>
<dbReference type="KEGG" id="iva:Isova_2424"/>
<keyword evidence="3" id="KW-0732">Signal</keyword>
<keyword evidence="5" id="KW-1185">Reference proteome</keyword>
<dbReference type="EMBL" id="CP002810">
    <property type="protein sequence ID" value="AEG45135.1"/>
    <property type="molecule type" value="Genomic_DNA"/>
</dbReference>
<evidence type="ECO:0000313" key="4">
    <source>
        <dbReference type="EMBL" id="AEG45135.1"/>
    </source>
</evidence>
<dbReference type="PANTHER" id="PTHR43649">
    <property type="entry name" value="ARABINOSE-BINDING PROTEIN-RELATED"/>
    <property type="match status" value="1"/>
</dbReference>
<evidence type="ECO:0000256" key="1">
    <source>
        <dbReference type="ARBA" id="ARBA00008520"/>
    </source>
</evidence>
<dbReference type="PANTHER" id="PTHR43649:SF29">
    <property type="entry name" value="OSMOPROTECTIVE COMPOUNDS-BINDING PROTEIN GGTB"/>
    <property type="match status" value="1"/>
</dbReference>
<dbReference type="SUPFAM" id="SSF53850">
    <property type="entry name" value="Periplasmic binding protein-like II"/>
    <property type="match status" value="1"/>
</dbReference>
<proteinExistence type="inferred from homology"/>
<feature type="chain" id="PRO_5003339507" evidence="3">
    <location>
        <begin position="31"/>
        <end position="429"/>
    </location>
</feature>
<dbReference type="Proteomes" id="UP000009236">
    <property type="component" value="Chromosome"/>
</dbReference>
<protein>
    <submittedName>
        <fullName evidence="4">Extracellular solute-binding protein family 1</fullName>
    </submittedName>
</protein>
<comment type="similarity">
    <text evidence="1">Belongs to the bacterial solute-binding protein 1 family.</text>
</comment>
<dbReference type="Pfam" id="PF01547">
    <property type="entry name" value="SBP_bac_1"/>
    <property type="match status" value="1"/>
</dbReference>
<dbReference type="PROSITE" id="PS51257">
    <property type="entry name" value="PROKAR_LIPOPROTEIN"/>
    <property type="match status" value="1"/>
</dbReference>
<dbReference type="eggNOG" id="COG1653">
    <property type="taxonomic scope" value="Bacteria"/>
</dbReference>
<evidence type="ECO:0000313" key="5">
    <source>
        <dbReference type="Proteomes" id="UP000009236"/>
    </source>
</evidence>
<dbReference type="HOGENOM" id="CLU_031285_12_3_11"/>
<dbReference type="InterPro" id="IPR050490">
    <property type="entry name" value="Bact_solute-bd_prot1"/>
</dbReference>
<sequence length="429" mass="46603">MQVLPPRRRRRAAAAAAAVTLTVTLGAALAACSPADADGVVELDFFQFKGEAVGAFDEIIAEFEAQNPGIRVVQNAAPDADTAIRTLLVKDKTPDVITLNGARPYGQLAEAGVFHDFSGDPLLERINPAVQEVLADLGTYEDEVSSLGYVSNADGIIYNREIFAEHGLEPPTTWDELIEVCETLEAAGVTPFYGTLADAWTTLPAFNGIGAYAAQDGFFEQMREQGTDVGPASPVSFEKDYAETMERLAQLYSYAQDGYRGRTYDDGNAAFAAGESAMLLQGVWALAPIKENNPDIDAGVFPYPTDDPDERLLVSGVDVTIAIGRDTPHREEARRFVEFLFSQPVIDRFAASQNMFPSVVDSAGTDDPTLLELQPWFDEGRITGFIDHQVPASIPLDATLQQAMFDGDHARALRTLDNEWRKVAARTGE</sequence>
<dbReference type="InterPro" id="IPR006059">
    <property type="entry name" value="SBP"/>
</dbReference>
<gene>
    <name evidence="4" type="ordered locus">Isova_2424</name>
</gene>
<organism evidence="5">
    <name type="scientific">Isoptericola variabilis (strain 225)</name>
    <dbReference type="NCBI Taxonomy" id="743718"/>
    <lineage>
        <taxon>Bacteria</taxon>
        <taxon>Bacillati</taxon>
        <taxon>Actinomycetota</taxon>
        <taxon>Actinomycetes</taxon>
        <taxon>Micrococcales</taxon>
        <taxon>Promicromonosporaceae</taxon>
        <taxon>Isoptericola</taxon>
    </lineage>
</organism>
<dbReference type="Gene3D" id="3.40.190.10">
    <property type="entry name" value="Periplasmic binding protein-like II"/>
    <property type="match status" value="2"/>
</dbReference>
<dbReference type="STRING" id="743718.Isova_2424"/>